<dbReference type="Proteomes" id="UP000789901">
    <property type="component" value="Unassembled WGS sequence"/>
</dbReference>
<reference evidence="1 2" key="1">
    <citation type="submission" date="2021-06" db="EMBL/GenBank/DDBJ databases">
        <authorList>
            <person name="Kallberg Y."/>
            <person name="Tangrot J."/>
            <person name="Rosling A."/>
        </authorList>
    </citation>
    <scope>NUCLEOTIDE SEQUENCE [LARGE SCALE GENOMIC DNA]</scope>
    <source>
        <strain evidence="1 2">120-4 pot B 10/14</strain>
    </source>
</reference>
<comment type="caution">
    <text evidence="1">The sequence shown here is derived from an EMBL/GenBank/DDBJ whole genome shotgun (WGS) entry which is preliminary data.</text>
</comment>
<dbReference type="EMBL" id="CAJVQB010123171">
    <property type="protein sequence ID" value="CAG8853359.1"/>
    <property type="molecule type" value="Genomic_DNA"/>
</dbReference>
<feature type="non-terminal residue" evidence="1">
    <location>
        <position position="1"/>
    </location>
</feature>
<gene>
    <name evidence="1" type="ORF">GMARGA_LOCUS42180</name>
</gene>
<proteinExistence type="predicted"/>
<name>A0ABN7XGK9_GIGMA</name>
<keyword evidence="2" id="KW-1185">Reference proteome</keyword>
<evidence type="ECO:0000313" key="2">
    <source>
        <dbReference type="Proteomes" id="UP000789901"/>
    </source>
</evidence>
<sequence length="55" mass="6138">IDLPLMTSSLALLYSCWYRIIDVSIDNVIADRVINGCYDLFVAIFVNVIFGVGLL</sequence>
<accession>A0ABN7XGK9</accession>
<evidence type="ECO:0000313" key="1">
    <source>
        <dbReference type="EMBL" id="CAG8853359.1"/>
    </source>
</evidence>
<feature type="non-terminal residue" evidence="1">
    <location>
        <position position="55"/>
    </location>
</feature>
<organism evidence="1 2">
    <name type="scientific">Gigaspora margarita</name>
    <dbReference type="NCBI Taxonomy" id="4874"/>
    <lineage>
        <taxon>Eukaryota</taxon>
        <taxon>Fungi</taxon>
        <taxon>Fungi incertae sedis</taxon>
        <taxon>Mucoromycota</taxon>
        <taxon>Glomeromycotina</taxon>
        <taxon>Glomeromycetes</taxon>
        <taxon>Diversisporales</taxon>
        <taxon>Gigasporaceae</taxon>
        <taxon>Gigaspora</taxon>
    </lineage>
</organism>
<protein>
    <submittedName>
        <fullName evidence="1">15039_t:CDS:1</fullName>
    </submittedName>
</protein>